<evidence type="ECO:0000256" key="4">
    <source>
        <dbReference type="ARBA" id="ARBA00022824"/>
    </source>
</evidence>
<name>D4D3C8_TRIVH</name>
<keyword evidence="5" id="KW-0931">ER-Golgi transport</keyword>
<keyword evidence="13" id="KW-1185">Reference proteome</keyword>
<dbReference type="AlphaFoldDB" id="D4D3C8"/>
<dbReference type="KEGG" id="tve:TRV_01587"/>
<evidence type="ECO:0000256" key="2">
    <source>
        <dbReference type="ARBA" id="ARBA00022448"/>
    </source>
</evidence>
<feature type="compositionally biased region" description="Basic and acidic residues" evidence="10">
    <location>
        <begin position="112"/>
        <end position="121"/>
    </location>
</feature>
<dbReference type="OrthoDB" id="46868at2759"/>
<comment type="similarity">
    <text evidence="9">Belongs to the SEC20 family.</text>
</comment>
<dbReference type="InterPro" id="IPR056173">
    <property type="entry name" value="Sec20_C"/>
</dbReference>
<evidence type="ECO:0000256" key="8">
    <source>
        <dbReference type="ARBA" id="ARBA00023136"/>
    </source>
</evidence>
<reference evidence="13" key="1">
    <citation type="journal article" date="2011" name="Genome Biol.">
        <title>Comparative and functional genomics provide insights into the pathogenicity of dermatophytic fungi.</title>
        <authorList>
            <person name="Burmester A."/>
            <person name="Shelest E."/>
            <person name="Gloeckner G."/>
            <person name="Heddergott C."/>
            <person name="Schindler S."/>
            <person name="Staib P."/>
            <person name="Heidel A."/>
            <person name="Felder M."/>
            <person name="Petzold A."/>
            <person name="Szafranski K."/>
            <person name="Feuermann M."/>
            <person name="Pedruzzi I."/>
            <person name="Priebe S."/>
            <person name="Groth M."/>
            <person name="Winkler R."/>
            <person name="Li W."/>
            <person name="Kniemeyer O."/>
            <person name="Schroeckh V."/>
            <person name="Hertweck C."/>
            <person name="Hube B."/>
            <person name="White T.C."/>
            <person name="Platzer M."/>
            <person name="Guthke R."/>
            <person name="Heitman J."/>
            <person name="Woestemeyer J."/>
            <person name="Zipfel P.F."/>
            <person name="Monod M."/>
            <person name="Brakhage A.A."/>
        </authorList>
    </citation>
    <scope>NUCLEOTIDE SEQUENCE [LARGE SCALE GENOMIC DNA]</scope>
    <source>
        <strain evidence="13">HKI 0517</strain>
    </source>
</reference>
<feature type="region of interest" description="Disordered" evidence="10">
    <location>
        <begin position="112"/>
        <end position="148"/>
    </location>
</feature>
<evidence type="ECO:0000313" key="12">
    <source>
        <dbReference type="EMBL" id="EFE43626.1"/>
    </source>
</evidence>
<evidence type="ECO:0000256" key="7">
    <source>
        <dbReference type="ARBA" id="ARBA00023054"/>
    </source>
</evidence>
<dbReference type="EMBL" id="ACYE01000083">
    <property type="protein sequence ID" value="EFE43626.1"/>
    <property type="molecule type" value="Genomic_DNA"/>
</dbReference>
<evidence type="ECO:0000256" key="1">
    <source>
        <dbReference type="ARBA" id="ARBA00004163"/>
    </source>
</evidence>
<keyword evidence="7" id="KW-0175">Coiled coil</keyword>
<comment type="caution">
    <text evidence="12">The sequence shown here is derived from an EMBL/GenBank/DDBJ whole genome shotgun (WGS) entry which is preliminary data.</text>
</comment>
<evidence type="ECO:0000313" key="13">
    <source>
        <dbReference type="Proteomes" id="UP000008383"/>
    </source>
</evidence>
<evidence type="ECO:0000256" key="10">
    <source>
        <dbReference type="SAM" id="MobiDB-lite"/>
    </source>
</evidence>
<evidence type="ECO:0000256" key="6">
    <source>
        <dbReference type="ARBA" id="ARBA00022989"/>
    </source>
</evidence>
<gene>
    <name evidence="12" type="ORF">TRV_01587</name>
</gene>
<keyword evidence="8" id="KW-0472">Membrane</keyword>
<accession>D4D3C8</accession>
<dbReference type="InterPro" id="IPR005606">
    <property type="entry name" value="Sec20"/>
</dbReference>
<dbReference type="GO" id="GO:0005484">
    <property type="term" value="F:SNAP receptor activity"/>
    <property type="evidence" value="ECO:0007669"/>
    <property type="project" value="InterPro"/>
</dbReference>
<dbReference type="Gene3D" id="1.20.58.70">
    <property type="match status" value="1"/>
</dbReference>
<keyword evidence="3" id="KW-0812">Transmembrane</keyword>
<evidence type="ECO:0000256" key="3">
    <source>
        <dbReference type="ARBA" id="ARBA00022692"/>
    </source>
</evidence>
<feature type="domain" description="Sec20 C-terminal" evidence="11">
    <location>
        <begin position="154"/>
        <end position="245"/>
    </location>
</feature>
<dbReference type="GO" id="GO:0005789">
    <property type="term" value="C:endoplasmic reticulum membrane"/>
    <property type="evidence" value="ECO:0007669"/>
    <property type="project" value="UniProtKB-SubCell"/>
</dbReference>
<organism evidence="12 13">
    <name type="scientific">Trichophyton verrucosum (strain HKI 0517)</name>
    <dbReference type="NCBI Taxonomy" id="663202"/>
    <lineage>
        <taxon>Eukaryota</taxon>
        <taxon>Fungi</taxon>
        <taxon>Dikarya</taxon>
        <taxon>Ascomycota</taxon>
        <taxon>Pezizomycotina</taxon>
        <taxon>Eurotiomycetes</taxon>
        <taxon>Eurotiomycetidae</taxon>
        <taxon>Onygenales</taxon>
        <taxon>Arthrodermataceae</taxon>
        <taxon>Trichophyton</taxon>
    </lineage>
</organism>
<protein>
    <submittedName>
        <fullName evidence="12">Protein transport membrane glycoprotein Sec20, putative</fullName>
    </submittedName>
</protein>
<dbReference type="Proteomes" id="UP000008383">
    <property type="component" value="Unassembled WGS sequence"/>
</dbReference>
<dbReference type="Pfam" id="PF03908">
    <property type="entry name" value="Sec20"/>
    <property type="match status" value="1"/>
</dbReference>
<evidence type="ECO:0000256" key="5">
    <source>
        <dbReference type="ARBA" id="ARBA00022892"/>
    </source>
</evidence>
<dbReference type="GO" id="GO:0006890">
    <property type="term" value="P:retrograde vesicle-mediated transport, Golgi to endoplasmic reticulum"/>
    <property type="evidence" value="ECO:0007669"/>
    <property type="project" value="InterPro"/>
</dbReference>
<dbReference type="PANTHER" id="PTHR12825:SF0">
    <property type="entry name" value="VESICLE TRANSPORT PROTEIN SEC20"/>
    <property type="match status" value="1"/>
</dbReference>
<dbReference type="RefSeq" id="XP_003024237.1">
    <property type="nucleotide sequence ID" value="XM_003024191.1"/>
</dbReference>
<dbReference type="GeneID" id="9579357"/>
<keyword evidence="6" id="KW-1133">Transmembrane helix</keyword>
<keyword evidence="4" id="KW-0256">Endoplasmic reticulum</keyword>
<dbReference type="HOGENOM" id="CLU_038503_1_0_1"/>
<evidence type="ECO:0000259" key="11">
    <source>
        <dbReference type="Pfam" id="PF03908"/>
    </source>
</evidence>
<evidence type="ECO:0000256" key="9">
    <source>
        <dbReference type="ARBA" id="ARBA00037934"/>
    </source>
</evidence>
<keyword evidence="2" id="KW-0813">Transport</keyword>
<dbReference type="GO" id="GO:0031201">
    <property type="term" value="C:SNARE complex"/>
    <property type="evidence" value="ECO:0007669"/>
    <property type="project" value="TreeGrafter"/>
</dbReference>
<sequence length="395" mass="44185">MVASLHSRLASVEASIERVSALIRRLHSFGSADAYDDDERINLSTEIHQDLGEIEEEIEVLRVETHPLDRRRHQRRESVPFDADAVKNVALMAKIEEDLKMTRSKFRRAQIEAKRSSEKAKNRQRQLLFQPSAEGEDVPNRRTPRFTHGDLVASSSKDVTAALRQTHNLMQAELSRSQFAQEALEQSNKALSSLSESYTNLDTLLASSKSLVSSLLRSQKSDTWYLETAFYILIGTISWLIFRRLLYGPLWWIVWLPLKIVARITFAIFEVTSGVSVAGSKSVVPNKPLVTANMGPTATNSLWNPDSTKKADVTGIPDMAEEIKSWTAADQAEEETTMIPSGPKANERNNDLTSETIELAPFFHTIALLSSVPNNCEIGPQHGRGKKYIPAAPFN</sequence>
<comment type="subcellular location">
    <subcellularLocation>
        <location evidence="1">Endoplasmic reticulum membrane</location>
        <topology evidence="1">Single-pass type IV membrane protein</topology>
    </subcellularLocation>
</comment>
<proteinExistence type="inferred from homology"/>
<dbReference type="PANTHER" id="PTHR12825">
    <property type="entry name" value="BNIP1-RELATED"/>
    <property type="match status" value="1"/>
</dbReference>